<dbReference type="PROSITE" id="PS00636">
    <property type="entry name" value="DNAJ_1"/>
    <property type="match status" value="1"/>
</dbReference>
<evidence type="ECO:0000256" key="2">
    <source>
        <dbReference type="ARBA" id="ARBA00022528"/>
    </source>
</evidence>
<dbReference type="Gene3D" id="2.60.260.20">
    <property type="entry name" value="Urease metallochaperone UreE, N-terminal domain"/>
    <property type="match status" value="2"/>
</dbReference>
<keyword evidence="9" id="KW-0143">Chaperone</keyword>
<keyword evidence="6 11" id="KW-0863">Zinc-finger</keyword>
<feature type="zinc finger region" description="CR-type" evidence="11">
    <location>
        <begin position="190"/>
        <end position="272"/>
    </location>
</feature>
<protein>
    <recommendedName>
        <fullName evidence="16">J domain-containing protein</fullName>
    </recommendedName>
</protein>
<dbReference type="PRINTS" id="PR00625">
    <property type="entry name" value="JDOMAIN"/>
</dbReference>
<feature type="domain" description="J" evidence="12">
    <location>
        <begin position="54"/>
        <end position="118"/>
    </location>
</feature>
<dbReference type="InParanoid" id="D8RYK6"/>
<dbReference type="GO" id="GO:0008270">
    <property type="term" value="F:zinc ion binding"/>
    <property type="evidence" value="ECO:0007669"/>
    <property type="project" value="UniProtKB-KW"/>
</dbReference>
<evidence type="ECO:0000313" key="14">
    <source>
        <dbReference type="EMBL" id="EFJ22739.1"/>
    </source>
</evidence>
<feature type="domain" description="CR-type" evidence="13">
    <location>
        <begin position="190"/>
        <end position="272"/>
    </location>
</feature>
<evidence type="ECO:0008006" key="16">
    <source>
        <dbReference type="Google" id="ProtNLM"/>
    </source>
</evidence>
<keyword evidence="8" id="KW-0809">Transit peptide</keyword>
<evidence type="ECO:0000256" key="6">
    <source>
        <dbReference type="ARBA" id="ARBA00022771"/>
    </source>
</evidence>
<dbReference type="SUPFAM" id="SSF46565">
    <property type="entry name" value="Chaperone J-domain"/>
    <property type="match status" value="1"/>
</dbReference>
<dbReference type="STRING" id="88036.D8RYK6"/>
<dbReference type="FunFam" id="2.60.260.20:FF:000009">
    <property type="entry name" value="Putative Mitochondrial DnaJ chaperone"/>
    <property type="match status" value="1"/>
</dbReference>
<dbReference type="Gramene" id="EFJ22739">
    <property type="protein sequence ID" value="EFJ22739"/>
    <property type="gene ID" value="SELMODRAFT_104568"/>
</dbReference>
<dbReference type="KEGG" id="smo:SELMODRAFT_104568"/>
<dbReference type="CDD" id="cd06257">
    <property type="entry name" value="DnaJ"/>
    <property type="match status" value="1"/>
</dbReference>
<dbReference type="InterPro" id="IPR036410">
    <property type="entry name" value="HSP_DnaJ_Cys-rich_dom_sf"/>
</dbReference>
<evidence type="ECO:0000259" key="13">
    <source>
        <dbReference type="PROSITE" id="PS51188"/>
    </source>
</evidence>
<dbReference type="GO" id="GO:0005737">
    <property type="term" value="C:cytoplasm"/>
    <property type="evidence" value="ECO:0000318"/>
    <property type="project" value="GO_Central"/>
</dbReference>
<dbReference type="HAMAP" id="MF_01152">
    <property type="entry name" value="DnaJ"/>
    <property type="match status" value="1"/>
</dbReference>
<dbReference type="HOGENOM" id="CLU_017633_0_4_1"/>
<evidence type="ECO:0000256" key="4">
    <source>
        <dbReference type="ARBA" id="ARBA00022723"/>
    </source>
</evidence>
<dbReference type="CDD" id="cd10719">
    <property type="entry name" value="DnaJ_zf"/>
    <property type="match status" value="1"/>
</dbReference>
<keyword evidence="4 11" id="KW-0479">Metal-binding</keyword>
<dbReference type="Pfam" id="PF01556">
    <property type="entry name" value="DnaJ_C"/>
    <property type="match status" value="1"/>
</dbReference>
<evidence type="ECO:0000256" key="1">
    <source>
        <dbReference type="ARBA" id="ARBA00004229"/>
    </source>
</evidence>
<dbReference type="InterPro" id="IPR036869">
    <property type="entry name" value="J_dom_sf"/>
</dbReference>
<dbReference type="GO" id="GO:0009408">
    <property type="term" value="P:response to heat"/>
    <property type="evidence" value="ECO:0007669"/>
    <property type="project" value="InterPro"/>
</dbReference>
<dbReference type="GO" id="GO:0009507">
    <property type="term" value="C:chloroplast"/>
    <property type="evidence" value="ECO:0007669"/>
    <property type="project" value="UniProtKB-SubCell"/>
</dbReference>
<dbReference type="FunFam" id="2.10.230.10:FF:000002">
    <property type="entry name" value="Molecular chaperone DnaJ"/>
    <property type="match status" value="1"/>
</dbReference>
<evidence type="ECO:0000256" key="8">
    <source>
        <dbReference type="ARBA" id="ARBA00022946"/>
    </source>
</evidence>
<dbReference type="GO" id="GO:0051082">
    <property type="term" value="F:unfolded protein binding"/>
    <property type="evidence" value="ECO:0000318"/>
    <property type="project" value="GO_Central"/>
</dbReference>
<keyword evidence="15" id="KW-1185">Reference proteome</keyword>
<dbReference type="Proteomes" id="UP000001514">
    <property type="component" value="Unassembled WGS sequence"/>
</dbReference>
<organism evidence="15">
    <name type="scientific">Selaginella moellendorffii</name>
    <name type="common">Spikemoss</name>
    <dbReference type="NCBI Taxonomy" id="88036"/>
    <lineage>
        <taxon>Eukaryota</taxon>
        <taxon>Viridiplantae</taxon>
        <taxon>Streptophyta</taxon>
        <taxon>Embryophyta</taxon>
        <taxon>Tracheophyta</taxon>
        <taxon>Lycopodiopsida</taxon>
        <taxon>Selaginellales</taxon>
        <taxon>Selaginellaceae</taxon>
        <taxon>Selaginella</taxon>
    </lineage>
</organism>
<dbReference type="GO" id="GO:0031072">
    <property type="term" value="F:heat shock protein binding"/>
    <property type="evidence" value="ECO:0007669"/>
    <property type="project" value="InterPro"/>
</dbReference>
<dbReference type="NCBIfam" id="TIGR02349">
    <property type="entry name" value="DnaJ_bact"/>
    <property type="match status" value="1"/>
</dbReference>
<dbReference type="FunCoup" id="D8RYK6">
    <property type="interactions" value="1436"/>
</dbReference>
<dbReference type="AlphaFoldDB" id="D8RYK6"/>
<dbReference type="PROSITE" id="PS50076">
    <property type="entry name" value="DNAJ_2"/>
    <property type="match status" value="1"/>
</dbReference>
<proteinExistence type="inferred from homology"/>
<keyword evidence="7 11" id="KW-0862">Zinc</keyword>
<comment type="subcellular location">
    <subcellularLocation>
        <location evidence="1">Plastid</location>
        <location evidence="1">Chloroplast</location>
    </subcellularLocation>
</comment>
<dbReference type="CDD" id="cd10747">
    <property type="entry name" value="DnaJ_C"/>
    <property type="match status" value="1"/>
</dbReference>
<evidence type="ECO:0000256" key="11">
    <source>
        <dbReference type="PROSITE-ProRule" id="PRU00546"/>
    </source>
</evidence>
<dbReference type="Pfam" id="PF00684">
    <property type="entry name" value="DnaJ_CXXCXGXG"/>
    <property type="match status" value="1"/>
</dbReference>
<keyword evidence="5" id="KW-0677">Repeat</keyword>
<dbReference type="Gene3D" id="2.10.230.10">
    <property type="entry name" value="Heat shock protein DnaJ, cysteine-rich domain"/>
    <property type="match status" value="1"/>
</dbReference>
<dbReference type="PANTHER" id="PTHR43096">
    <property type="entry name" value="DNAJ HOMOLOG 1, MITOCHONDRIAL-RELATED"/>
    <property type="match status" value="1"/>
</dbReference>
<evidence type="ECO:0000256" key="7">
    <source>
        <dbReference type="ARBA" id="ARBA00022833"/>
    </source>
</evidence>
<dbReference type="InterPro" id="IPR012724">
    <property type="entry name" value="DnaJ"/>
</dbReference>
<keyword evidence="3" id="KW-0934">Plastid</keyword>
<dbReference type="Pfam" id="PF00226">
    <property type="entry name" value="DnaJ"/>
    <property type="match status" value="1"/>
</dbReference>
<dbReference type="SUPFAM" id="SSF57938">
    <property type="entry name" value="DnaJ/Hsp40 cysteine-rich domain"/>
    <property type="match status" value="1"/>
</dbReference>
<dbReference type="FunFam" id="1.10.287.110:FF:000037">
    <property type="entry name" value="Chaperone protein dnaJ A6 chloroplastic"/>
    <property type="match status" value="1"/>
</dbReference>
<dbReference type="PANTHER" id="PTHR43096:SF22">
    <property type="entry name" value="MOLECULAR CHAPERONE HSP40_DNAJ FAMILY PROTEIN"/>
    <property type="match status" value="1"/>
</dbReference>
<reference evidence="14 15" key="1">
    <citation type="journal article" date="2011" name="Science">
        <title>The Selaginella genome identifies genetic changes associated with the evolution of vascular plants.</title>
        <authorList>
            <person name="Banks J.A."/>
            <person name="Nishiyama T."/>
            <person name="Hasebe M."/>
            <person name="Bowman J.L."/>
            <person name="Gribskov M."/>
            <person name="dePamphilis C."/>
            <person name="Albert V.A."/>
            <person name="Aono N."/>
            <person name="Aoyama T."/>
            <person name="Ambrose B.A."/>
            <person name="Ashton N.W."/>
            <person name="Axtell M.J."/>
            <person name="Barker E."/>
            <person name="Barker M.S."/>
            <person name="Bennetzen J.L."/>
            <person name="Bonawitz N.D."/>
            <person name="Chapple C."/>
            <person name="Cheng C."/>
            <person name="Correa L.G."/>
            <person name="Dacre M."/>
            <person name="DeBarry J."/>
            <person name="Dreyer I."/>
            <person name="Elias M."/>
            <person name="Engstrom E.M."/>
            <person name="Estelle M."/>
            <person name="Feng L."/>
            <person name="Finet C."/>
            <person name="Floyd S.K."/>
            <person name="Frommer W.B."/>
            <person name="Fujita T."/>
            <person name="Gramzow L."/>
            <person name="Gutensohn M."/>
            <person name="Harholt J."/>
            <person name="Hattori M."/>
            <person name="Heyl A."/>
            <person name="Hirai T."/>
            <person name="Hiwatashi Y."/>
            <person name="Ishikawa M."/>
            <person name="Iwata M."/>
            <person name="Karol K.G."/>
            <person name="Koehler B."/>
            <person name="Kolukisaoglu U."/>
            <person name="Kubo M."/>
            <person name="Kurata T."/>
            <person name="Lalonde S."/>
            <person name="Li K."/>
            <person name="Li Y."/>
            <person name="Litt A."/>
            <person name="Lyons E."/>
            <person name="Manning G."/>
            <person name="Maruyama T."/>
            <person name="Michael T.P."/>
            <person name="Mikami K."/>
            <person name="Miyazaki S."/>
            <person name="Morinaga S."/>
            <person name="Murata T."/>
            <person name="Mueller-Roeber B."/>
            <person name="Nelson D.R."/>
            <person name="Obara M."/>
            <person name="Oguri Y."/>
            <person name="Olmstead R.G."/>
            <person name="Onodera N."/>
            <person name="Petersen B.L."/>
            <person name="Pils B."/>
            <person name="Prigge M."/>
            <person name="Rensing S.A."/>
            <person name="Riano-Pachon D.M."/>
            <person name="Roberts A.W."/>
            <person name="Sato Y."/>
            <person name="Scheller H.V."/>
            <person name="Schulz B."/>
            <person name="Schulz C."/>
            <person name="Shakirov E.V."/>
            <person name="Shibagaki N."/>
            <person name="Shinohara N."/>
            <person name="Shippen D.E."/>
            <person name="Soerensen I."/>
            <person name="Sotooka R."/>
            <person name="Sugimoto N."/>
            <person name="Sugita M."/>
            <person name="Sumikawa N."/>
            <person name="Tanurdzic M."/>
            <person name="Theissen G."/>
            <person name="Ulvskov P."/>
            <person name="Wakazuki S."/>
            <person name="Weng J.K."/>
            <person name="Willats W.W."/>
            <person name="Wipf D."/>
            <person name="Wolf P.G."/>
            <person name="Yang L."/>
            <person name="Zimmer A.D."/>
            <person name="Zhu Q."/>
            <person name="Mitros T."/>
            <person name="Hellsten U."/>
            <person name="Loque D."/>
            <person name="Otillar R."/>
            <person name="Salamov A."/>
            <person name="Schmutz J."/>
            <person name="Shapiro H."/>
            <person name="Lindquist E."/>
            <person name="Lucas S."/>
            <person name="Rokhsar D."/>
            <person name="Grigoriev I.V."/>
        </authorList>
    </citation>
    <scope>NUCLEOTIDE SEQUENCE [LARGE SCALE GENOMIC DNA]</scope>
</reference>
<gene>
    <name evidence="14" type="ORF">SELMODRAFT_104568</name>
</gene>
<dbReference type="SMART" id="SM00271">
    <property type="entry name" value="DnaJ"/>
    <property type="match status" value="1"/>
</dbReference>
<dbReference type="EMBL" id="GL377594">
    <property type="protein sequence ID" value="EFJ22739.1"/>
    <property type="molecule type" value="Genomic_DNA"/>
</dbReference>
<dbReference type="InterPro" id="IPR002939">
    <property type="entry name" value="DnaJ_C"/>
</dbReference>
<sequence>MAPVAGALPCNSPLHRWDKTASVSFCGAKSTWSGRVRLQQQRQRKRFRICAAGDYYGVLGVQRGASKQEIKSAYRKLARKFHPDINKEKGAEEKFKEISSAYEVLSDDDKRRLYDQFGEAGVKGSPGMGSTAGAYASNPFDLLESFFGAGMGGMGNFGGMGTGTRRRSTAVQGEDVRYDMTLEFSEAIFGAEREFEASHLESCRACGGSGAVSSTSRRVCPTCGGRGQVMRTQETPFGMFSQVSTCTSCGGEGEVIADYCRKCGGEGRVRLKKSLKVTIPAGVDNGSTLRVRGEGDAGLRGGPPGDLYLYLSVKEVPGIQRDGVNLYSTVSINYTDAILGTAIKVQTVGGTMDLQIPPGTQPGDVLVLSKMGVPRLSRPSARGDHFFTIKIVIPKRLSESEKSLIEELANLQKQQKSRSPIKGKARKSHRAAILRFGQGDERHWVSKEREQSKEKARLISLRRSAAQGALRWLRENL</sequence>
<dbReference type="Gene3D" id="1.10.287.110">
    <property type="entry name" value="DnaJ domain"/>
    <property type="match status" value="1"/>
</dbReference>
<name>D8RYK6_SELML</name>
<evidence type="ECO:0000256" key="5">
    <source>
        <dbReference type="ARBA" id="ARBA00022737"/>
    </source>
</evidence>
<dbReference type="PROSITE" id="PS51188">
    <property type="entry name" value="ZF_CR"/>
    <property type="match status" value="1"/>
</dbReference>
<evidence type="ECO:0000256" key="9">
    <source>
        <dbReference type="ARBA" id="ARBA00023186"/>
    </source>
</evidence>
<dbReference type="NCBIfam" id="NF008035">
    <property type="entry name" value="PRK10767.1"/>
    <property type="match status" value="1"/>
</dbReference>
<accession>D8RYK6</accession>
<dbReference type="InterPro" id="IPR018253">
    <property type="entry name" value="DnaJ_domain_CS"/>
</dbReference>
<evidence type="ECO:0000259" key="12">
    <source>
        <dbReference type="PROSITE" id="PS50076"/>
    </source>
</evidence>
<comment type="similarity">
    <text evidence="10">Belongs to the DnaJ family.</text>
</comment>
<dbReference type="GO" id="GO:0042026">
    <property type="term" value="P:protein refolding"/>
    <property type="evidence" value="ECO:0000318"/>
    <property type="project" value="GO_Central"/>
</dbReference>
<keyword evidence="2" id="KW-0150">Chloroplast</keyword>
<dbReference type="eggNOG" id="KOG0715">
    <property type="taxonomic scope" value="Eukaryota"/>
</dbReference>
<dbReference type="InterPro" id="IPR008971">
    <property type="entry name" value="HSP40/DnaJ_pept-bd"/>
</dbReference>
<dbReference type="InterPro" id="IPR001623">
    <property type="entry name" value="DnaJ_domain"/>
</dbReference>
<evidence type="ECO:0000256" key="10">
    <source>
        <dbReference type="ARBA" id="ARBA00061004"/>
    </source>
</evidence>
<dbReference type="FunFam" id="2.60.260.20:FF:000005">
    <property type="entry name" value="Chaperone protein dnaJ 1, mitochondrial"/>
    <property type="match status" value="1"/>
</dbReference>
<dbReference type="OMA" id="NIEMARH"/>
<dbReference type="InterPro" id="IPR001305">
    <property type="entry name" value="HSP_DnaJ_Cys-rich_dom"/>
</dbReference>
<dbReference type="GO" id="GO:0005524">
    <property type="term" value="F:ATP binding"/>
    <property type="evidence" value="ECO:0007669"/>
    <property type="project" value="InterPro"/>
</dbReference>
<dbReference type="SUPFAM" id="SSF49493">
    <property type="entry name" value="HSP40/DnaJ peptide-binding domain"/>
    <property type="match status" value="2"/>
</dbReference>
<evidence type="ECO:0000313" key="15">
    <source>
        <dbReference type="Proteomes" id="UP000001514"/>
    </source>
</evidence>
<evidence type="ECO:0000256" key="3">
    <source>
        <dbReference type="ARBA" id="ARBA00022640"/>
    </source>
</evidence>